<keyword evidence="2" id="KW-0472">Membrane</keyword>
<feature type="transmembrane region" description="Helical" evidence="2">
    <location>
        <begin position="26"/>
        <end position="44"/>
    </location>
</feature>
<name>A0A930LNX9_9MICC</name>
<evidence type="ECO:0000313" key="3">
    <source>
        <dbReference type="EMBL" id="MBF1673616.1"/>
    </source>
</evidence>
<keyword evidence="2" id="KW-1133">Transmembrane helix</keyword>
<dbReference type="Proteomes" id="UP000785653">
    <property type="component" value="Unassembled WGS sequence"/>
</dbReference>
<protein>
    <submittedName>
        <fullName evidence="3">Uncharacterized protein</fullName>
    </submittedName>
</protein>
<feature type="region of interest" description="Disordered" evidence="1">
    <location>
        <begin position="62"/>
        <end position="81"/>
    </location>
</feature>
<proteinExistence type="predicted"/>
<dbReference type="AlphaFoldDB" id="A0A930LNX9"/>
<accession>A0A930LNX9</accession>
<evidence type="ECO:0000256" key="2">
    <source>
        <dbReference type="SAM" id="Phobius"/>
    </source>
</evidence>
<comment type="caution">
    <text evidence="3">The sequence shown here is derived from an EMBL/GenBank/DDBJ whole genome shotgun (WGS) entry which is preliminary data.</text>
</comment>
<evidence type="ECO:0000313" key="4">
    <source>
        <dbReference type="Proteomes" id="UP000785653"/>
    </source>
</evidence>
<gene>
    <name evidence="3" type="ORF">HXO65_05355</name>
</gene>
<evidence type="ECO:0000256" key="1">
    <source>
        <dbReference type="SAM" id="MobiDB-lite"/>
    </source>
</evidence>
<feature type="compositionally biased region" description="Low complexity" evidence="1">
    <location>
        <begin position="62"/>
        <end position="76"/>
    </location>
</feature>
<keyword evidence="2" id="KW-0812">Transmembrane</keyword>
<sequence>MASNMGDEDEDLTAFERVIKFVRTKWKIILPVTLVLVIAVVYWFSHSASSARANEERVRALAQSGSAPSASESAGPDGVDQLLMNQQPSLREKYGTPKPGFIWDVDGTLLSLGNPDTPPDEVAYAYLRALNTLDFTTAEASSRRSSVTTTYADFFDTDTAASTDYKDQYQRDRYRLGLLSLQVQSVTRGANFSTDKQVYTVRAKMLDFTNKTFWTKDRDTIFQNLRDYNKGESDTSKGDQYVYTYVTNAYQQAVDHLQTTGPQEGDAPMRDVTFDLTVQRYPAQNSGWLVSIDKDLDNLLRNTDGVDVATYIREQYKDSSR</sequence>
<reference evidence="3" key="1">
    <citation type="submission" date="2020-04" db="EMBL/GenBank/DDBJ databases">
        <title>Deep metagenomics examines the oral microbiome during advanced dental caries in children, revealing novel taxa and co-occurrences with host molecules.</title>
        <authorList>
            <person name="Baker J.L."/>
            <person name="Morton J.T."/>
            <person name="Dinis M."/>
            <person name="Alvarez R."/>
            <person name="Tran N.C."/>
            <person name="Knight R."/>
            <person name="Edlund A."/>
        </authorList>
    </citation>
    <scope>NUCLEOTIDE SEQUENCE</scope>
    <source>
        <strain evidence="3">JCVI_47_bin.3</strain>
    </source>
</reference>
<organism evidence="3 4">
    <name type="scientific">Rothia mucilaginosa</name>
    <dbReference type="NCBI Taxonomy" id="43675"/>
    <lineage>
        <taxon>Bacteria</taxon>
        <taxon>Bacillati</taxon>
        <taxon>Actinomycetota</taxon>
        <taxon>Actinomycetes</taxon>
        <taxon>Micrococcales</taxon>
        <taxon>Micrococcaceae</taxon>
        <taxon>Rothia</taxon>
    </lineage>
</organism>
<dbReference type="EMBL" id="JABZXS010000064">
    <property type="protein sequence ID" value="MBF1673616.1"/>
    <property type="molecule type" value="Genomic_DNA"/>
</dbReference>